<dbReference type="RefSeq" id="WP_005466247.1">
    <property type="nucleotide sequence ID" value="NZ_CAMFGX010000002.1"/>
</dbReference>
<reference evidence="1" key="1">
    <citation type="submission" date="2023-06" db="EMBL/GenBank/DDBJ databases">
        <title>Genomic Diversity of Vibrio spp. and Metagenomic Analysis of Pathogens in Florida Gulf Coastal Waters Following Hurricane Ian.</title>
        <authorList>
            <person name="Brumfield K.D."/>
        </authorList>
    </citation>
    <scope>NUCLEOTIDE SEQUENCE</scope>
    <source>
        <strain evidence="1">WBS2B-138</strain>
    </source>
</reference>
<dbReference type="InterPro" id="IPR010866">
    <property type="entry name" value="A-2_8-polyST"/>
</dbReference>
<dbReference type="GeneID" id="1187676"/>
<name>A0AAX2VII0_VIBPH</name>
<accession>A0AAX2VII0</accession>
<evidence type="ECO:0000313" key="1">
    <source>
        <dbReference type="EMBL" id="MDS1822575.1"/>
    </source>
</evidence>
<sequence length="342" mass="40729">MNLFLASTPFQLINTLEAIEHYQCSKNIIIVREQENDNAERQIEELLARHDWFGIIRLERNPTRSLYPRLVLVLNQVRKLNPSMEFDYVFYTEYPSRRVATILGNISIKNKEVMYDDGTWTLKAYEEQLRDNVRVSYSQLKRNLTLNIFGYKKPRDFYIHEKFELFTLFDLKAEHFHIETNTYPRLRRQISKQPTIFKTKSSRAMFIGDGATDGGIDLNEYKKSLQRLCEQFDEVIYFPHRNEKSNVRELLKNVPSLHYAEEAKGPIELEVCKYDNISAIYGYYSTALFTLSRIYPHLSIYTRRLEDHEITDKKLVYKLMELVETYLKGDNIKPWQEEFPVQ</sequence>
<dbReference type="Proteomes" id="UP001253193">
    <property type="component" value="Unassembled WGS sequence"/>
</dbReference>
<gene>
    <name evidence="1" type="ORF">QX249_18220</name>
</gene>
<dbReference type="AlphaFoldDB" id="A0AAX2VII0"/>
<dbReference type="EMBL" id="JAUHGG010000006">
    <property type="protein sequence ID" value="MDS1822575.1"/>
    <property type="molecule type" value="Genomic_DNA"/>
</dbReference>
<dbReference type="Pfam" id="PF07388">
    <property type="entry name" value="A-2_8-polyST"/>
    <property type="match status" value="1"/>
</dbReference>
<protein>
    <submittedName>
        <fullName evidence="1">Polysialyltransferase family glycosyltransferase</fullName>
    </submittedName>
</protein>
<evidence type="ECO:0000313" key="2">
    <source>
        <dbReference type="Proteomes" id="UP001253193"/>
    </source>
</evidence>
<proteinExistence type="predicted"/>
<comment type="caution">
    <text evidence="1">The sequence shown here is derived from an EMBL/GenBank/DDBJ whole genome shotgun (WGS) entry which is preliminary data.</text>
</comment>
<organism evidence="1 2">
    <name type="scientific">Vibrio parahaemolyticus</name>
    <dbReference type="NCBI Taxonomy" id="670"/>
    <lineage>
        <taxon>Bacteria</taxon>
        <taxon>Pseudomonadati</taxon>
        <taxon>Pseudomonadota</taxon>
        <taxon>Gammaproteobacteria</taxon>
        <taxon>Vibrionales</taxon>
        <taxon>Vibrionaceae</taxon>
        <taxon>Vibrio</taxon>
    </lineage>
</organism>